<dbReference type="GeneID" id="108558872"/>
<dbReference type="Proteomes" id="UP000695000">
    <property type="component" value="Unplaced"/>
</dbReference>
<protein>
    <submittedName>
        <fullName evidence="3">G2/mitotic-specific cyclin-A1-like</fullName>
    </submittedName>
</protein>
<dbReference type="SUPFAM" id="SSF47954">
    <property type="entry name" value="Cyclin-like"/>
    <property type="match status" value="1"/>
</dbReference>
<accession>A0ABM1M9Z6</accession>
<dbReference type="Pfam" id="PF00134">
    <property type="entry name" value="Cyclin_N"/>
    <property type="match status" value="1"/>
</dbReference>
<dbReference type="RefSeq" id="XP_017771396.1">
    <property type="nucleotide sequence ID" value="XM_017915907.1"/>
</dbReference>
<evidence type="ECO:0000313" key="2">
    <source>
        <dbReference type="Proteomes" id="UP000695000"/>
    </source>
</evidence>
<dbReference type="InterPro" id="IPR006671">
    <property type="entry name" value="Cyclin_N"/>
</dbReference>
<name>A0ABM1M9Z6_NICVS</name>
<proteinExistence type="predicted"/>
<gene>
    <name evidence="3" type="primary">LOC108558872</name>
</gene>
<dbReference type="InterPro" id="IPR039361">
    <property type="entry name" value="Cyclin"/>
</dbReference>
<reference evidence="3" key="1">
    <citation type="submission" date="2025-08" db="UniProtKB">
        <authorList>
            <consortium name="RefSeq"/>
        </authorList>
    </citation>
    <scope>IDENTIFICATION</scope>
    <source>
        <tissue evidence="3">Whole Larva</tissue>
    </source>
</reference>
<dbReference type="InterPro" id="IPR046965">
    <property type="entry name" value="Cyclin_A/B-like"/>
</dbReference>
<dbReference type="PIRSF" id="PIRSF001771">
    <property type="entry name" value="Cyclin_A_B_D_E"/>
    <property type="match status" value="1"/>
</dbReference>
<keyword evidence="2" id="KW-1185">Reference proteome</keyword>
<evidence type="ECO:0000259" key="1">
    <source>
        <dbReference type="Pfam" id="PF00134"/>
    </source>
</evidence>
<sequence>MERIIYEKENKRTKITRQRLCSDSMHRDQNIEIKRERTRSTEVQRAVLGDLQRNVVCHRKIFNGDIEFTSLQKKCNISPILKSAFLQKKDSNSPILKKKDSRKKVNFINKLEQRKTERRTNEPVTKVLHLYTLEYLEDIIKHMLKKEKSQVLHKGFMLKYSACEESRRRVVLWFYKFENEFNISYDMRYVIIKMFDRVLANMHVPRDKYHLFMITIIFILSKHSSVNAVSMAKLLNACKGHYIQEQILILEKDLLVFFEYNFMLNEPIQFVQYYLHKIGPNSEEIVKIMKQTQKIIRDYALTTEFSIHPSSKVAAAAVYASLRIIYGNTRLYDISSNIQGYYYGPHLLPMVYSMGQLNL</sequence>
<feature type="domain" description="Cyclin N-terminal" evidence="1">
    <location>
        <begin position="138"/>
        <end position="261"/>
    </location>
</feature>
<organism evidence="2 3">
    <name type="scientific">Nicrophorus vespilloides</name>
    <name type="common">Boreal carrion beetle</name>
    <dbReference type="NCBI Taxonomy" id="110193"/>
    <lineage>
        <taxon>Eukaryota</taxon>
        <taxon>Metazoa</taxon>
        <taxon>Ecdysozoa</taxon>
        <taxon>Arthropoda</taxon>
        <taxon>Hexapoda</taxon>
        <taxon>Insecta</taxon>
        <taxon>Pterygota</taxon>
        <taxon>Neoptera</taxon>
        <taxon>Endopterygota</taxon>
        <taxon>Coleoptera</taxon>
        <taxon>Polyphaga</taxon>
        <taxon>Staphyliniformia</taxon>
        <taxon>Silphidae</taxon>
        <taxon>Nicrophorinae</taxon>
        <taxon>Nicrophorus</taxon>
    </lineage>
</organism>
<dbReference type="Gene3D" id="1.10.472.10">
    <property type="entry name" value="Cyclin-like"/>
    <property type="match status" value="2"/>
</dbReference>
<dbReference type="PANTHER" id="PTHR10177">
    <property type="entry name" value="CYCLINS"/>
    <property type="match status" value="1"/>
</dbReference>
<dbReference type="InterPro" id="IPR036915">
    <property type="entry name" value="Cyclin-like_sf"/>
</dbReference>
<evidence type="ECO:0000313" key="3">
    <source>
        <dbReference type="RefSeq" id="XP_017771396.1"/>
    </source>
</evidence>